<dbReference type="PANTHER" id="PTHR47055">
    <property type="entry name" value="DDE_TNP_1_7 DOMAIN-CONTAINING PROTEIN"/>
    <property type="match status" value="1"/>
</dbReference>
<evidence type="ECO:0000313" key="4">
    <source>
        <dbReference type="Proteomes" id="UP000265180"/>
    </source>
</evidence>
<reference evidence="3" key="4">
    <citation type="submission" date="2025-09" db="UniProtKB">
        <authorList>
            <consortium name="Ensembl"/>
        </authorList>
    </citation>
    <scope>IDENTIFICATION</scope>
    <source>
        <strain evidence="3">HNI</strain>
    </source>
</reference>
<dbReference type="AlphaFoldDB" id="A0A3P9L5N3"/>
<dbReference type="Ensembl" id="ENSORLT00020024146.1">
    <property type="protein sequence ID" value="ENSORLP00020015981.1"/>
    <property type="gene ID" value="ENSORLG00020017009.1"/>
</dbReference>
<reference evidence="3 4" key="2">
    <citation type="submission" date="2017-04" db="EMBL/GenBank/DDBJ databases">
        <title>CpG methylation of centromeres and impact of large insertions on vertebrate speciation.</title>
        <authorList>
            <person name="Ichikawa K."/>
            <person name="Yoshimura J."/>
            <person name="Morishita S."/>
        </authorList>
    </citation>
    <scope>NUCLEOTIDE SEQUENCE</scope>
    <source>
        <strain evidence="3 4">HNI</strain>
    </source>
</reference>
<protein>
    <recommendedName>
        <fullName evidence="2">PiggyBac transposable element-derived protein domain-containing protein</fullName>
    </recommendedName>
</protein>
<feature type="domain" description="PiggyBac transposable element-derived protein" evidence="2">
    <location>
        <begin position="44"/>
        <end position="214"/>
    </location>
</feature>
<dbReference type="Proteomes" id="UP000265180">
    <property type="component" value="Chromosome 3"/>
</dbReference>
<accession>A0A3P9L5N3</accession>
<name>A0A3P9L5N3_ORYLA</name>
<feature type="domain" description="PiggyBac transposable element-derived protein" evidence="2">
    <location>
        <begin position="261"/>
        <end position="354"/>
    </location>
</feature>
<evidence type="ECO:0000256" key="1">
    <source>
        <dbReference type="SAM" id="MobiDB-lite"/>
    </source>
</evidence>
<evidence type="ECO:0000259" key="2">
    <source>
        <dbReference type="Pfam" id="PF13843"/>
    </source>
</evidence>
<reference evidence="3" key="3">
    <citation type="submission" date="2025-08" db="UniProtKB">
        <authorList>
            <consortium name="Ensembl"/>
        </authorList>
    </citation>
    <scope>IDENTIFICATION</scope>
    <source>
        <strain evidence="3">HNI</strain>
    </source>
</reference>
<dbReference type="PANTHER" id="PTHR47055:SF3">
    <property type="entry name" value="PHORBOL-ESTER_DAG-TYPE DOMAIN-CONTAINING PROTEIN"/>
    <property type="match status" value="1"/>
</dbReference>
<feature type="compositionally biased region" description="Low complexity" evidence="1">
    <location>
        <begin position="362"/>
        <end position="380"/>
    </location>
</feature>
<dbReference type="InterPro" id="IPR052638">
    <property type="entry name" value="PiggyBac_TE-derived"/>
</dbReference>
<evidence type="ECO:0000313" key="3">
    <source>
        <dbReference type="Ensembl" id="ENSORLP00020015981.1"/>
    </source>
</evidence>
<dbReference type="Pfam" id="PF13843">
    <property type="entry name" value="DDE_Tnp_1_7"/>
    <property type="match status" value="2"/>
</dbReference>
<feature type="region of interest" description="Disordered" evidence="1">
    <location>
        <begin position="359"/>
        <end position="389"/>
    </location>
</feature>
<reference key="1">
    <citation type="journal article" date="2007" name="Nature">
        <title>The medaka draft genome and insights into vertebrate genome evolution.</title>
        <authorList>
            <person name="Kasahara M."/>
            <person name="Naruse K."/>
            <person name="Sasaki S."/>
            <person name="Nakatani Y."/>
            <person name="Qu W."/>
            <person name="Ahsan B."/>
            <person name="Yamada T."/>
            <person name="Nagayasu Y."/>
            <person name="Doi K."/>
            <person name="Kasai Y."/>
            <person name="Jindo T."/>
            <person name="Kobayashi D."/>
            <person name="Shimada A."/>
            <person name="Toyoda A."/>
            <person name="Kuroki Y."/>
            <person name="Fujiyama A."/>
            <person name="Sasaki T."/>
            <person name="Shimizu A."/>
            <person name="Asakawa S."/>
            <person name="Shimizu N."/>
            <person name="Hashimoto S."/>
            <person name="Yang J."/>
            <person name="Lee Y."/>
            <person name="Matsushima K."/>
            <person name="Sugano S."/>
            <person name="Sakaizumi M."/>
            <person name="Narita T."/>
            <person name="Ohishi K."/>
            <person name="Haga S."/>
            <person name="Ohta F."/>
            <person name="Nomoto H."/>
            <person name="Nogata K."/>
            <person name="Morishita T."/>
            <person name="Endo T."/>
            <person name="Shin-I T."/>
            <person name="Takeda H."/>
            <person name="Morishita S."/>
            <person name="Kohara Y."/>
        </authorList>
    </citation>
    <scope>NUCLEOTIDE SEQUENCE [LARGE SCALE GENOMIC DNA]</scope>
    <source>
        <strain>Hd-rR</strain>
    </source>
</reference>
<sequence>MCIFFLQLPNNIIFVLPTTWHKADLKNTALPEYQHSTPDCIDLPFQYFTRYFDDQIIRHITYQTNLYAAQKDINTTFTTNENEILTFVTILIYMGIVELPSVDDYWARKTNVPQVANLMSSKRFKLLKRVIHFNNNTRIYGTSDRFFKIRPLFSFINTAFRRESQTPKQSVDEVMVAYKGKKAGNLRQYIKSKPDKWGFKLFARASEDGFIHDMCDTSETTTVGTQGQPGRTELESLHSGQSRRWRKRLCLMVPVTVTSDDGILAVRWKDNKTVTFLSTDMGVAPMSTVIRYCSETKKREPVSCPAVIRSYNDNMRGIDKSDMLVHLYRTPMKSKRWYLRLFTYIIDVSLTNAWVVYKRDSPPSSRRSSSSFVESLTSSTDVPKPIRGHRSHTPNLAVRFDMSLFHAPVHGEHQTCKHCSRKGNIMRSNVVCRVCKVHLCMNSERNCFVKYHEEVA</sequence>
<dbReference type="InterPro" id="IPR029526">
    <property type="entry name" value="PGBD"/>
</dbReference>
<proteinExistence type="predicted"/>
<organism evidence="3 4">
    <name type="scientific">Oryzias latipes</name>
    <name type="common">Japanese rice fish</name>
    <name type="synonym">Japanese killifish</name>
    <dbReference type="NCBI Taxonomy" id="8090"/>
    <lineage>
        <taxon>Eukaryota</taxon>
        <taxon>Metazoa</taxon>
        <taxon>Chordata</taxon>
        <taxon>Craniata</taxon>
        <taxon>Vertebrata</taxon>
        <taxon>Euteleostomi</taxon>
        <taxon>Actinopterygii</taxon>
        <taxon>Neopterygii</taxon>
        <taxon>Teleostei</taxon>
        <taxon>Neoteleostei</taxon>
        <taxon>Acanthomorphata</taxon>
        <taxon>Ovalentaria</taxon>
        <taxon>Atherinomorphae</taxon>
        <taxon>Beloniformes</taxon>
        <taxon>Adrianichthyidae</taxon>
        <taxon>Oryziinae</taxon>
        <taxon>Oryzias</taxon>
    </lineage>
</organism>